<name>A0A9K3Q109_9STRA</name>
<evidence type="ECO:0000313" key="4">
    <source>
        <dbReference type="Proteomes" id="UP000693970"/>
    </source>
</evidence>
<dbReference type="GO" id="GO:0005846">
    <property type="term" value="C:nuclear cap binding complex"/>
    <property type="evidence" value="ECO:0007669"/>
    <property type="project" value="InterPro"/>
</dbReference>
<dbReference type="GO" id="GO:0000339">
    <property type="term" value="F:RNA cap binding"/>
    <property type="evidence" value="ECO:0007669"/>
    <property type="project" value="InterPro"/>
</dbReference>
<dbReference type="Proteomes" id="UP000693970">
    <property type="component" value="Unassembled WGS sequence"/>
</dbReference>
<dbReference type="PANTHER" id="PTHR12412:SF2">
    <property type="entry name" value="NUCLEAR CAP-BINDING PROTEIN SUBUNIT 1"/>
    <property type="match status" value="1"/>
</dbReference>
<dbReference type="PANTHER" id="PTHR12412">
    <property type="entry name" value="CAP BINDING PROTEIN"/>
    <property type="match status" value="1"/>
</dbReference>
<comment type="caution">
    <text evidence="3">The sequence shown here is derived from an EMBL/GenBank/DDBJ whole genome shotgun (WGS) entry which is preliminary data.</text>
</comment>
<feature type="region of interest" description="Disordered" evidence="1">
    <location>
        <begin position="472"/>
        <end position="495"/>
    </location>
</feature>
<dbReference type="InterPro" id="IPR027159">
    <property type="entry name" value="CBP80"/>
</dbReference>
<sequence length="1006" mass="110608">MDSSGGGGRSYYHRGGGRRGGRGRGRGGGGGRGRGAYRHQPYGRGNNNSNNNRNRRPGNRFGGDQVAAQDPETAMIRQVSSFVSRVGEFKNIREETIITPDGDETITTAISLRPLEATTAANINDLVTVLCSEDKMEMLFRYHIIEDSPELKTDSESSMSVFPIAPEAKVGKLGHVLISCAAGLPLQTPCYAALTLAIHERIKATPWPGFAHRCVEYAMHHISKDLDDALSSGKNIAQEACRIKLLLRFIAILGKIGVVQGFQNEQAMNPNQLTVFGLLSLLVEAAKAAQQRNAATVSYLLATLVLSTIPYIMEYVPQESIVEWILKPIQTLMGEYKSSFTPGTGPSAILLKAEQDDGDGNNDDEEEDEDEEDDDTSSQVCDSLQDLLRVVGKMQEPSRFRLPVDSPWKGLTQVATPNPESGETETTLVTYTGESIYLSVGNFRSLKLLLGGEGDFQLVPFDLDGVVFGRLPIFGPPPSPDEEEEEETEDSLPPNENLQAFKTGFGLVDRFFVSETLRDCLISHESSVNPTGLQHGSPKSVAEEVMSLHHLFVGENSAKGLEYAMVETIFGLVAQSREQCALKHTTVSRILLELTRLQPQVFSPSLAVAMTNLFEDYLPALVPQARDNFSQWFSFHLINTDYQWPSAYWNLWEPYALSPNKSSRGDFVQRALQLMVENVSDPSVLVRECLSGSSSLTKEFFPRTTATHVDHAEGSALASLETEIERRVWDEHEDPGLLSEFLLGEEVANALQDGGGIWLRSQILTRVLVSPFIKIHRNLKDMLDNTEKNDDDMVDDMALSKDFFSSILKTIAKYGKTMKDVLHKESEMHGNISQGGALCLRHVEAVAFFNSSMLRGIVACFVRHSVFDAVAVAQWTLGDILDSGSSYVVPLWWVFILDALRLVSLHAKGASWMVMDGAAAENDVLVARNELLKYVITRACTLLSLSNEKKLNAMQVDLLEGTKMVTCRAVAVSKPQEGLASSLADLCTGFGGSLAVELLKNSLLQL</sequence>
<dbReference type="EMBL" id="JAGRRH010000007">
    <property type="protein sequence ID" value="KAG7367467.1"/>
    <property type="molecule type" value="Genomic_DNA"/>
</dbReference>
<dbReference type="GO" id="GO:0003729">
    <property type="term" value="F:mRNA binding"/>
    <property type="evidence" value="ECO:0007669"/>
    <property type="project" value="TreeGrafter"/>
</dbReference>
<organism evidence="3 4">
    <name type="scientific">Nitzschia inconspicua</name>
    <dbReference type="NCBI Taxonomy" id="303405"/>
    <lineage>
        <taxon>Eukaryota</taxon>
        <taxon>Sar</taxon>
        <taxon>Stramenopiles</taxon>
        <taxon>Ochrophyta</taxon>
        <taxon>Bacillariophyta</taxon>
        <taxon>Bacillariophyceae</taxon>
        <taxon>Bacillariophycidae</taxon>
        <taxon>Bacillariales</taxon>
        <taxon>Bacillariaceae</taxon>
        <taxon>Nitzschia</taxon>
    </lineage>
</organism>
<dbReference type="AlphaFoldDB" id="A0A9K3Q109"/>
<protein>
    <submittedName>
        <fullName evidence="3">MIF4G like protein</fullName>
    </submittedName>
</protein>
<evidence type="ECO:0000259" key="2">
    <source>
        <dbReference type="Pfam" id="PF09088"/>
    </source>
</evidence>
<feature type="compositionally biased region" description="Low complexity" evidence="1">
    <location>
        <begin position="43"/>
        <end position="52"/>
    </location>
</feature>
<feature type="region of interest" description="Disordered" evidence="1">
    <location>
        <begin position="1"/>
        <end position="69"/>
    </location>
</feature>
<feature type="domain" description="MIF4G-like type 1" evidence="2">
    <location>
        <begin position="555"/>
        <end position="674"/>
    </location>
</feature>
<dbReference type="Pfam" id="PF09088">
    <property type="entry name" value="MIF4G_like"/>
    <property type="match status" value="1"/>
</dbReference>
<gene>
    <name evidence="3" type="ORF">IV203_030138</name>
</gene>
<feature type="compositionally biased region" description="Basic residues" evidence="1">
    <location>
        <begin position="11"/>
        <end position="25"/>
    </location>
</feature>
<dbReference type="OrthoDB" id="49067at2759"/>
<feature type="region of interest" description="Disordered" evidence="1">
    <location>
        <begin position="353"/>
        <end position="379"/>
    </location>
</feature>
<dbReference type="GO" id="GO:0000184">
    <property type="term" value="P:nuclear-transcribed mRNA catabolic process, nonsense-mediated decay"/>
    <property type="evidence" value="ECO:0007669"/>
    <property type="project" value="TreeGrafter"/>
</dbReference>
<proteinExistence type="predicted"/>
<accession>A0A9K3Q109</accession>
<keyword evidence="4" id="KW-1185">Reference proteome</keyword>
<evidence type="ECO:0000313" key="3">
    <source>
        <dbReference type="EMBL" id="KAG7367467.1"/>
    </source>
</evidence>
<dbReference type="GO" id="GO:0006406">
    <property type="term" value="P:mRNA export from nucleus"/>
    <property type="evidence" value="ECO:0007669"/>
    <property type="project" value="InterPro"/>
</dbReference>
<feature type="compositionally biased region" description="Acidic residues" evidence="1">
    <location>
        <begin position="480"/>
        <end position="490"/>
    </location>
</feature>
<dbReference type="GO" id="GO:0005634">
    <property type="term" value="C:nucleus"/>
    <property type="evidence" value="ECO:0007669"/>
    <property type="project" value="TreeGrafter"/>
</dbReference>
<evidence type="ECO:0000256" key="1">
    <source>
        <dbReference type="SAM" id="MobiDB-lite"/>
    </source>
</evidence>
<reference evidence="3" key="2">
    <citation type="submission" date="2021-04" db="EMBL/GenBank/DDBJ databases">
        <authorList>
            <person name="Podell S."/>
        </authorList>
    </citation>
    <scope>NUCLEOTIDE SEQUENCE</scope>
    <source>
        <strain evidence="3">Hildebrandi</strain>
    </source>
</reference>
<dbReference type="InterPro" id="IPR015172">
    <property type="entry name" value="MIF4G-like_typ-1"/>
</dbReference>
<feature type="compositionally biased region" description="Acidic residues" evidence="1">
    <location>
        <begin position="356"/>
        <end position="376"/>
    </location>
</feature>
<reference evidence="3" key="1">
    <citation type="journal article" date="2021" name="Sci. Rep.">
        <title>Diploid genomic architecture of Nitzschia inconspicua, an elite biomass production diatom.</title>
        <authorList>
            <person name="Oliver A."/>
            <person name="Podell S."/>
            <person name="Pinowska A."/>
            <person name="Traller J.C."/>
            <person name="Smith S.R."/>
            <person name="McClure R."/>
            <person name="Beliaev A."/>
            <person name="Bohutskyi P."/>
            <person name="Hill E.A."/>
            <person name="Rabines A."/>
            <person name="Zheng H."/>
            <person name="Allen L.Z."/>
            <person name="Kuo A."/>
            <person name="Grigoriev I.V."/>
            <person name="Allen A.E."/>
            <person name="Hazlebeck D."/>
            <person name="Allen E.E."/>
        </authorList>
    </citation>
    <scope>NUCLEOTIDE SEQUENCE</scope>
    <source>
        <strain evidence="3">Hildebrandi</strain>
    </source>
</reference>